<sequence>MIDLNDYRLAWQVYLGVGALAGVIWCLLLRRFPVRVLRFWLMTAGVVFLFLPVRHPDMPELWVPSAGAAVLTLLTDGVEAAVPILVTIGASQILALVVGVLLAYVFSGGGDSPKKAKPKGGAASARTEPDIGLE</sequence>
<evidence type="ECO:0000313" key="3">
    <source>
        <dbReference type="EMBL" id="MEX1666088.1"/>
    </source>
</evidence>
<keyword evidence="4" id="KW-1185">Reference proteome</keyword>
<evidence type="ECO:0000256" key="2">
    <source>
        <dbReference type="SAM" id="Phobius"/>
    </source>
</evidence>
<evidence type="ECO:0000313" key="4">
    <source>
        <dbReference type="Proteomes" id="UP001557484"/>
    </source>
</evidence>
<keyword evidence="2" id="KW-0472">Membrane</keyword>
<dbReference type="EMBL" id="JBFRYB010000001">
    <property type="protein sequence ID" value="MEX1666088.1"/>
    <property type="molecule type" value="Genomic_DNA"/>
</dbReference>
<proteinExistence type="predicted"/>
<gene>
    <name evidence="3" type="ORF">AB4875_11375</name>
</gene>
<comment type="caution">
    <text evidence="3">The sequence shown here is derived from an EMBL/GenBank/DDBJ whole genome shotgun (WGS) entry which is preliminary data.</text>
</comment>
<organism evidence="3 4">
    <name type="scientific">Zhongshania arctica</name>
    <dbReference type="NCBI Taxonomy" id="3238302"/>
    <lineage>
        <taxon>Bacteria</taxon>
        <taxon>Pseudomonadati</taxon>
        <taxon>Pseudomonadota</taxon>
        <taxon>Gammaproteobacteria</taxon>
        <taxon>Cellvibrionales</taxon>
        <taxon>Spongiibacteraceae</taxon>
        <taxon>Zhongshania</taxon>
    </lineage>
</organism>
<reference evidence="3 4" key="1">
    <citation type="journal article" date="2011" name="Int. J. Syst. Evol. Microbiol.">
        <title>Zhongshania antarctica gen. nov., sp. nov. and Zhongshania guokunii sp. nov., gammaproteobacteria respectively isolated from coastal attached (fast) ice and surface seawater of the Antarctic.</title>
        <authorList>
            <person name="Li H.J."/>
            <person name="Zhang X.Y."/>
            <person name="Chen C.X."/>
            <person name="Zhang Y.J."/>
            <person name="Gao Z.M."/>
            <person name="Yu Y."/>
            <person name="Chen X.L."/>
            <person name="Chen B."/>
            <person name="Zhang Y.Z."/>
        </authorList>
    </citation>
    <scope>NUCLEOTIDE SEQUENCE [LARGE SCALE GENOMIC DNA]</scope>
    <source>
        <strain evidence="3 4">R06B22</strain>
    </source>
</reference>
<feature type="transmembrane region" description="Helical" evidence="2">
    <location>
        <begin position="36"/>
        <end position="53"/>
    </location>
</feature>
<name>A0ABV3TYN5_9GAMM</name>
<feature type="region of interest" description="Disordered" evidence="1">
    <location>
        <begin position="110"/>
        <end position="134"/>
    </location>
</feature>
<accession>A0ABV3TYN5</accession>
<evidence type="ECO:0000256" key="1">
    <source>
        <dbReference type="SAM" id="MobiDB-lite"/>
    </source>
</evidence>
<protein>
    <submittedName>
        <fullName evidence="3">Uncharacterized protein</fullName>
    </submittedName>
</protein>
<dbReference type="RefSeq" id="WP_368376173.1">
    <property type="nucleotide sequence ID" value="NZ_JBFRYB010000001.1"/>
</dbReference>
<keyword evidence="2" id="KW-1133">Transmembrane helix</keyword>
<dbReference type="Proteomes" id="UP001557484">
    <property type="component" value="Unassembled WGS sequence"/>
</dbReference>
<feature type="transmembrane region" description="Helical" evidence="2">
    <location>
        <begin position="80"/>
        <end position="106"/>
    </location>
</feature>
<keyword evidence="2" id="KW-0812">Transmembrane</keyword>
<feature type="transmembrane region" description="Helical" evidence="2">
    <location>
        <begin position="12"/>
        <end position="29"/>
    </location>
</feature>